<proteinExistence type="predicted"/>
<evidence type="ECO:0000313" key="2">
    <source>
        <dbReference type="EMBL" id="RAK39691.1"/>
    </source>
</evidence>
<gene>
    <name evidence="2" type="ORF">B0I29_104228</name>
</gene>
<name>A0A327ZM77_9ACTN</name>
<evidence type="ECO:0000313" key="3">
    <source>
        <dbReference type="Proteomes" id="UP000249341"/>
    </source>
</evidence>
<dbReference type="AlphaFoldDB" id="A0A327ZM77"/>
<keyword evidence="3" id="KW-1185">Reference proteome</keyword>
<feature type="compositionally biased region" description="Polar residues" evidence="1">
    <location>
        <begin position="130"/>
        <end position="139"/>
    </location>
</feature>
<dbReference type="Proteomes" id="UP000249341">
    <property type="component" value="Unassembled WGS sequence"/>
</dbReference>
<protein>
    <submittedName>
        <fullName evidence="2">Uncharacterized protein</fullName>
    </submittedName>
</protein>
<evidence type="ECO:0000256" key="1">
    <source>
        <dbReference type="SAM" id="MobiDB-lite"/>
    </source>
</evidence>
<accession>A0A327ZM77</accession>
<organism evidence="2 3">
    <name type="scientific">Actinoplanes lutulentus</name>
    <dbReference type="NCBI Taxonomy" id="1287878"/>
    <lineage>
        <taxon>Bacteria</taxon>
        <taxon>Bacillati</taxon>
        <taxon>Actinomycetota</taxon>
        <taxon>Actinomycetes</taxon>
        <taxon>Micromonosporales</taxon>
        <taxon>Micromonosporaceae</taxon>
        <taxon>Actinoplanes</taxon>
    </lineage>
</organism>
<dbReference type="EMBL" id="QLMJ01000004">
    <property type="protein sequence ID" value="RAK39691.1"/>
    <property type="molecule type" value="Genomic_DNA"/>
</dbReference>
<sequence length="249" mass="25665">MGSGGAAALAARNRSDLVRFGRRIDRKLTSFGRPPPWRVDFGWFASSLVTRCHLNSGECWFRGDLWGSGHLQVSKIGPALTALLAGRALSVRVRGEEWRRSAVWGRKSGGRWQRSYGRGRPADVVGNAGFTGNSGNPASPANPARLGSRATSATPGSSANPGLPANPGLARKRNSLASATLPTIQTSQAGGTVPGGWTLACVGLSERLLAGCYSAVGGAGVRALAGSRVTPSGIVLSSCVGMLIASSGR</sequence>
<feature type="compositionally biased region" description="Polar residues" evidence="1">
    <location>
        <begin position="149"/>
        <end position="160"/>
    </location>
</feature>
<reference evidence="2 3" key="1">
    <citation type="submission" date="2018-06" db="EMBL/GenBank/DDBJ databases">
        <title>Genomic Encyclopedia of Type Strains, Phase III (KMG-III): the genomes of soil and plant-associated and newly described type strains.</title>
        <authorList>
            <person name="Whitman W."/>
        </authorList>
    </citation>
    <scope>NUCLEOTIDE SEQUENCE [LARGE SCALE GENOMIC DNA]</scope>
    <source>
        <strain evidence="2 3">CGMCC 4.7090</strain>
    </source>
</reference>
<feature type="region of interest" description="Disordered" evidence="1">
    <location>
        <begin position="127"/>
        <end position="170"/>
    </location>
</feature>
<comment type="caution">
    <text evidence="2">The sequence shown here is derived from an EMBL/GenBank/DDBJ whole genome shotgun (WGS) entry which is preliminary data.</text>
</comment>